<evidence type="ECO:0000313" key="2">
    <source>
        <dbReference type="Proteomes" id="UP000278475"/>
    </source>
</evidence>
<organism evidence="1 2">
    <name type="scientific">Thermoproteota archaeon</name>
    <dbReference type="NCBI Taxonomy" id="2056631"/>
    <lineage>
        <taxon>Archaea</taxon>
        <taxon>Thermoproteota</taxon>
    </lineage>
</organism>
<dbReference type="AlphaFoldDB" id="A0A497EMF1"/>
<gene>
    <name evidence="1" type="ORF">DRJ31_07145</name>
</gene>
<comment type="caution">
    <text evidence="1">The sequence shown here is derived from an EMBL/GenBank/DDBJ whole genome shotgun (WGS) entry which is preliminary data.</text>
</comment>
<accession>A0A497EMF1</accession>
<name>A0A497EMF1_9CREN</name>
<protein>
    <submittedName>
        <fullName evidence="1">Uncharacterized protein</fullName>
    </submittedName>
</protein>
<proteinExistence type="predicted"/>
<reference evidence="1 2" key="1">
    <citation type="submission" date="2018-06" db="EMBL/GenBank/DDBJ databases">
        <title>Extensive metabolic versatility and redundancy in microbially diverse, dynamic hydrothermal sediments.</title>
        <authorList>
            <person name="Dombrowski N."/>
            <person name="Teske A."/>
            <person name="Baker B.J."/>
        </authorList>
    </citation>
    <scope>NUCLEOTIDE SEQUENCE [LARGE SCALE GENOMIC DNA]</scope>
    <source>
        <strain evidence="1">B66_G16</strain>
    </source>
</reference>
<dbReference type="Proteomes" id="UP000278475">
    <property type="component" value="Unassembled WGS sequence"/>
</dbReference>
<evidence type="ECO:0000313" key="1">
    <source>
        <dbReference type="EMBL" id="RLE48495.1"/>
    </source>
</evidence>
<dbReference type="EMBL" id="QMQV01000072">
    <property type="protein sequence ID" value="RLE48495.1"/>
    <property type="molecule type" value="Genomic_DNA"/>
</dbReference>
<sequence>MVKLAYGDEMSASLLVLREKAGIAMVDDINPVVTVEEAGIKLRAQLLKSPPKRGLSLYQSM</sequence>